<evidence type="ECO:0000313" key="1">
    <source>
        <dbReference type="EMBL" id="KAJ8503763.1"/>
    </source>
</evidence>
<dbReference type="AlphaFoldDB" id="A0AAV8REV2"/>
<proteinExistence type="predicted"/>
<keyword evidence="2" id="KW-1185">Reference proteome</keyword>
<gene>
    <name evidence="1" type="ORF">OPV22_004649</name>
</gene>
<sequence>MASKGKDKIIVAEYKRKTSQHQFYLVSLYRVIEYRRQQRTLSLPPTPPLSPQIFLLSGKSKWRRLLRDLLRRPIAAASLDLLQIDRSRRGEET</sequence>
<reference evidence="1 2" key="1">
    <citation type="submission" date="2022-12" db="EMBL/GenBank/DDBJ databases">
        <title>Chromosome-scale assembly of the Ensete ventricosum genome.</title>
        <authorList>
            <person name="Dussert Y."/>
            <person name="Stocks J."/>
            <person name="Wendawek A."/>
            <person name="Woldeyes F."/>
            <person name="Nichols R.A."/>
            <person name="Borrell J.S."/>
        </authorList>
    </citation>
    <scope>NUCLEOTIDE SEQUENCE [LARGE SCALE GENOMIC DNA]</scope>
    <source>
        <strain evidence="2">cv. Maze</strain>
        <tissue evidence="1">Seeds</tissue>
    </source>
</reference>
<name>A0AAV8REV2_ENSVE</name>
<dbReference type="Proteomes" id="UP001222027">
    <property type="component" value="Unassembled WGS sequence"/>
</dbReference>
<organism evidence="1 2">
    <name type="scientific">Ensete ventricosum</name>
    <name type="common">Abyssinian banana</name>
    <name type="synonym">Musa ensete</name>
    <dbReference type="NCBI Taxonomy" id="4639"/>
    <lineage>
        <taxon>Eukaryota</taxon>
        <taxon>Viridiplantae</taxon>
        <taxon>Streptophyta</taxon>
        <taxon>Embryophyta</taxon>
        <taxon>Tracheophyta</taxon>
        <taxon>Spermatophyta</taxon>
        <taxon>Magnoliopsida</taxon>
        <taxon>Liliopsida</taxon>
        <taxon>Zingiberales</taxon>
        <taxon>Musaceae</taxon>
        <taxon>Ensete</taxon>
    </lineage>
</organism>
<protein>
    <submittedName>
        <fullName evidence="1">Uncharacterized protein</fullName>
    </submittedName>
</protein>
<evidence type="ECO:0000313" key="2">
    <source>
        <dbReference type="Proteomes" id="UP001222027"/>
    </source>
</evidence>
<dbReference type="EMBL" id="JAQQAF010000002">
    <property type="protein sequence ID" value="KAJ8503763.1"/>
    <property type="molecule type" value="Genomic_DNA"/>
</dbReference>
<comment type="caution">
    <text evidence="1">The sequence shown here is derived from an EMBL/GenBank/DDBJ whole genome shotgun (WGS) entry which is preliminary data.</text>
</comment>
<accession>A0AAV8REV2</accession>